<protein>
    <submittedName>
        <fullName evidence="1">Uncharacterized protein</fullName>
    </submittedName>
</protein>
<accession>A0A699T355</accession>
<dbReference type="EMBL" id="BKCJ011213103">
    <property type="protein sequence ID" value="GFD04637.1"/>
    <property type="molecule type" value="Genomic_DNA"/>
</dbReference>
<reference evidence="1" key="1">
    <citation type="journal article" date="2019" name="Sci. Rep.">
        <title>Draft genome of Tanacetum cinerariifolium, the natural source of mosquito coil.</title>
        <authorList>
            <person name="Yamashiro T."/>
            <person name="Shiraishi A."/>
            <person name="Satake H."/>
            <person name="Nakayama K."/>
        </authorList>
    </citation>
    <scope>NUCLEOTIDE SEQUENCE</scope>
</reference>
<feature type="non-terminal residue" evidence="1">
    <location>
        <position position="102"/>
    </location>
</feature>
<sequence>MRRVEKVFSKVETHLFESMLIEVIEEGGDAEEQVQDVAADTVAQGVDTAVSGDDRIDTSNDTVIEDASNQGRMIDALDSDAGVALMDDKEEEKKAEEAKVAG</sequence>
<proteinExistence type="predicted"/>
<comment type="caution">
    <text evidence="1">The sequence shown here is derived from an EMBL/GenBank/DDBJ whole genome shotgun (WGS) entry which is preliminary data.</text>
</comment>
<name>A0A699T355_TANCI</name>
<evidence type="ECO:0000313" key="1">
    <source>
        <dbReference type="EMBL" id="GFD04637.1"/>
    </source>
</evidence>
<gene>
    <name evidence="1" type="ORF">Tci_876606</name>
</gene>
<organism evidence="1">
    <name type="scientific">Tanacetum cinerariifolium</name>
    <name type="common">Dalmatian daisy</name>
    <name type="synonym">Chrysanthemum cinerariifolium</name>
    <dbReference type="NCBI Taxonomy" id="118510"/>
    <lineage>
        <taxon>Eukaryota</taxon>
        <taxon>Viridiplantae</taxon>
        <taxon>Streptophyta</taxon>
        <taxon>Embryophyta</taxon>
        <taxon>Tracheophyta</taxon>
        <taxon>Spermatophyta</taxon>
        <taxon>Magnoliopsida</taxon>
        <taxon>eudicotyledons</taxon>
        <taxon>Gunneridae</taxon>
        <taxon>Pentapetalae</taxon>
        <taxon>asterids</taxon>
        <taxon>campanulids</taxon>
        <taxon>Asterales</taxon>
        <taxon>Asteraceae</taxon>
        <taxon>Asteroideae</taxon>
        <taxon>Anthemideae</taxon>
        <taxon>Anthemidinae</taxon>
        <taxon>Tanacetum</taxon>
    </lineage>
</organism>
<dbReference type="AlphaFoldDB" id="A0A699T355"/>